<accession>A0A917WT64</accession>
<dbReference type="Gene3D" id="3.40.1390.20">
    <property type="entry name" value="HprK N-terminal domain-like"/>
    <property type="match status" value="1"/>
</dbReference>
<dbReference type="InterPro" id="IPR000644">
    <property type="entry name" value="CBS_dom"/>
</dbReference>
<dbReference type="SUPFAM" id="SSF54637">
    <property type="entry name" value="Thioesterase/thiol ester dehydrase-isomerase"/>
    <property type="match status" value="1"/>
</dbReference>
<dbReference type="AlphaFoldDB" id="A0A917WT64"/>
<name>A0A917WT64_9BACI</name>
<feature type="domain" description="CBS" evidence="3">
    <location>
        <begin position="195"/>
        <end position="255"/>
    </location>
</feature>
<dbReference type="Pfam" id="PF03061">
    <property type="entry name" value="4HBT"/>
    <property type="match status" value="1"/>
</dbReference>
<dbReference type="CDD" id="cd03443">
    <property type="entry name" value="PaaI_thioesterase"/>
    <property type="match status" value="1"/>
</dbReference>
<dbReference type="SUPFAM" id="SSF54631">
    <property type="entry name" value="CBS-domain pair"/>
    <property type="match status" value="1"/>
</dbReference>
<dbReference type="OrthoDB" id="1790451at2"/>
<feature type="domain" description="CBS" evidence="3">
    <location>
        <begin position="256"/>
        <end position="314"/>
    </location>
</feature>
<dbReference type="InterPro" id="IPR006683">
    <property type="entry name" value="Thioestr_dom"/>
</dbReference>
<dbReference type="Pfam" id="PF13730">
    <property type="entry name" value="HTH_36"/>
    <property type="match status" value="1"/>
</dbReference>
<dbReference type="PANTHER" id="PTHR43080:SF2">
    <property type="entry name" value="CBS DOMAIN-CONTAINING PROTEIN"/>
    <property type="match status" value="1"/>
</dbReference>
<dbReference type="InterPro" id="IPR051257">
    <property type="entry name" value="Diverse_CBS-Domain"/>
</dbReference>
<reference evidence="4" key="1">
    <citation type="journal article" date="2014" name="Int. J. Syst. Evol. Microbiol.">
        <title>Complete genome sequence of Corynebacterium casei LMG S-19264T (=DSM 44701T), isolated from a smear-ripened cheese.</title>
        <authorList>
            <consortium name="US DOE Joint Genome Institute (JGI-PGF)"/>
            <person name="Walter F."/>
            <person name="Albersmeier A."/>
            <person name="Kalinowski J."/>
            <person name="Ruckert C."/>
        </authorList>
    </citation>
    <scope>NUCLEOTIDE SEQUENCE</scope>
    <source>
        <strain evidence="4">CGMCC 1.6333</strain>
    </source>
</reference>
<evidence type="ECO:0000256" key="2">
    <source>
        <dbReference type="PROSITE-ProRule" id="PRU00703"/>
    </source>
</evidence>
<sequence length="437" mass="48998">MATKHEQILLFIESLKVGNKISVRQIAKELNVSEGTAYRAIKEAENQGLVSTIERVGTIRIEQKKKENFEHLTFAEIVGIVDGQVLGGREGLYKTLHKFVIGAMKLDAMMRYTEKDSLLIVGNRVEAHELALQEGAAVLITGGFDTSEQVKRLADEKQLPIISTSYDTFTVAAMINRAIYDQLIKKEIVLVGDIFTSFVDTYYLTGKDTLEKWYALNEDTTHSRYPVVDEQNRVIGIVTSKDIIGKQDHVTIEKVMTKNPMTVLKQTSLAYAAHMMVWEGIEIMPVVDNYNHLLGLISRQDVLKALQQVQRQPQVGETIDDIVTSGLSVISNDPHNMVFRSDVTPQMTNALGTLSYGVLVSFVTEAGSRLIRQLKKGDIVIENLSVYFLRPVQLDNKLEIKPKLLDVGRKSAKVDVEVYHDKEIIGKAILIAQLIDR</sequence>
<evidence type="ECO:0000259" key="3">
    <source>
        <dbReference type="PROSITE" id="PS51371"/>
    </source>
</evidence>
<dbReference type="RefSeq" id="WP_117154722.1">
    <property type="nucleotide sequence ID" value="NZ_BMLG01000003.1"/>
</dbReference>
<dbReference type="InterPro" id="IPR036388">
    <property type="entry name" value="WH-like_DNA-bd_sf"/>
</dbReference>
<dbReference type="Pfam" id="PF07085">
    <property type="entry name" value="DRTGG"/>
    <property type="match status" value="1"/>
</dbReference>
<evidence type="ECO:0000313" key="5">
    <source>
        <dbReference type="Proteomes" id="UP000618460"/>
    </source>
</evidence>
<dbReference type="InterPro" id="IPR010766">
    <property type="entry name" value="DRTGG"/>
</dbReference>
<dbReference type="InterPro" id="IPR028979">
    <property type="entry name" value="Ser_kin/Pase_Hpr-like_N_sf"/>
</dbReference>
<comment type="caution">
    <text evidence="4">The sequence shown here is derived from an EMBL/GenBank/DDBJ whole genome shotgun (WGS) entry which is preliminary data.</text>
</comment>
<dbReference type="PROSITE" id="PS51371">
    <property type="entry name" value="CBS"/>
    <property type="match status" value="2"/>
</dbReference>
<dbReference type="InterPro" id="IPR046342">
    <property type="entry name" value="CBS_dom_sf"/>
</dbReference>
<dbReference type="Proteomes" id="UP000618460">
    <property type="component" value="Unassembled WGS sequence"/>
</dbReference>
<keyword evidence="5" id="KW-1185">Reference proteome</keyword>
<dbReference type="Gene3D" id="3.10.129.10">
    <property type="entry name" value="Hotdog Thioesterase"/>
    <property type="match status" value="1"/>
</dbReference>
<dbReference type="CDD" id="cd04596">
    <property type="entry name" value="CBS_pair_DRTGG_assoc"/>
    <property type="match status" value="1"/>
</dbReference>
<dbReference type="Gene3D" id="3.10.580.10">
    <property type="entry name" value="CBS-domain"/>
    <property type="match status" value="1"/>
</dbReference>
<gene>
    <name evidence="4" type="ORF">GCM10011351_10420</name>
</gene>
<dbReference type="SUPFAM" id="SSF46785">
    <property type="entry name" value="Winged helix' DNA-binding domain"/>
    <property type="match status" value="1"/>
</dbReference>
<dbReference type="EMBL" id="BMLG01000003">
    <property type="protein sequence ID" value="GGM26593.1"/>
    <property type="molecule type" value="Genomic_DNA"/>
</dbReference>
<dbReference type="InterPro" id="IPR029069">
    <property type="entry name" value="HotDog_dom_sf"/>
</dbReference>
<dbReference type="PANTHER" id="PTHR43080">
    <property type="entry name" value="CBS DOMAIN-CONTAINING PROTEIN CBSX3, MITOCHONDRIAL"/>
    <property type="match status" value="1"/>
</dbReference>
<keyword evidence="1 2" id="KW-0129">CBS domain</keyword>
<protein>
    <submittedName>
        <fullName evidence="4">Thioesterase</fullName>
    </submittedName>
</protein>
<dbReference type="Gene3D" id="1.10.10.10">
    <property type="entry name" value="Winged helix-like DNA-binding domain superfamily/Winged helix DNA-binding domain"/>
    <property type="match status" value="1"/>
</dbReference>
<evidence type="ECO:0000256" key="1">
    <source>
        <dbReference type="ARBA" id="ARBA00023122"/>
    </source>
</evidence>
<reference evidence="4" key="2">
    <citation type="submission" date="2020-09" db="EMBL/GenBank/DDBJ databases">
        <authorList>
            <person name="Sun Q."/>
            <person name="Zhou Y."/>
        </authorList>
    </citation>
    <scope>NUCLEOTIDE SEQUENCE</scope>
    <source>
        <strain evidence="4">CGMCC 1.6333</strain>
    </source>
</reference>
<organism evidence="4 5">
    <name type="scientific">Paraliobacillus quinghaiensis</name>
    <dbReference type="NCBI Taxonomy" id="470815"/>
    <lineage>
        <taxon>Bacteria</taxon>
        <taxon>Bacillati</taxon>
        <taxon>Bacillota</taxon>
        <taxon>Bacilli</taxon>
        <taxon>Bacillales</taxon>
        <taxon>Bacillaceae</taxon>
        <taxon>Paraliobacillus</taxon>
    </lineage>
</organism>
<proteinExistence type="predicted"/>
<dbReference type="SUPFAM" id="SSF75138">
    <property type="entry name" value="HprK N-terminal domain-like"/>
    <property type="match status" value="1"/>
</dbReference>
<dbReference type="SMART" id="SM00116">
    <property type="entry name" value="CBS"/>
    <property type="match status" value="2"/>
</dbReference>
<dbReference type="Pfam" id="PF00571">
    <property type="entry name" value="CBS"/>
    <property type="match status" value="2"/>
</dbReference>
<evidence type="ECO:0000313" key="4">
    <source>
        <dbReference type="EMBL" id="GGM26593.1"/>
    </source>
</evidence>
<dbReference type="InterPro" id="IPR036390">
    <property type="entry name" value="WH_DNA-bd_sf"/>
</dbReference>